<dbReference type="AlphaFoldDB" id="A0A2T5ZV54"/>
<name>A0A2T5ZV54_9RHOB</name>
<accession>A0A2T5ZV54</accession>
<keyword evidence="2" id="KW-1185">Reference proteome</keyword>
<dbReference type="Proteomes" id="UP000244069">
    <property type="component" value="Unassembled WGS sequence"/>
</dbReference>
<evidence type="ECO:0000313" key="2">
    <source>
        <dbReference type="Proteomes" id="UP000244069"/>
    </source>
</evidence>
<protein>
    <submittedName>
        <fullName evidence="1">Uncharacterized protein</fullName>
    </submittedName>
</protein>
<dbReference type="RefSeq" id="WP_146178919.1">
    <property type="nucleotide sequence ID" value="NZ_BMEZ01000079.1"/>
</dbReference>
<dbReference type="OrthoDB" id="7747909at2"/>
<reference evidence="1 2" key="1">
    <citation type="submission" date="2018-04" db="EMBL/GenBank/DDBJ databases">
        <title>Genomic Encyclopedia of Archaeal and Bacterial Type Strains, Phase II (KMG-II): from individual species to whole genera.</title>
        <authorList>
            <person name="Goeker M."/>
        </authorList>
    </citation>
    <scope>NUCLEOTIDE SEQUENCE [LARGE SCALE GENOMIC DNA]</scope>
    <source>
        <strain evidence="1 2">DSM 29329</strain>
    </source>
</reference>
<evidence type="ECO:0000313" key="1">
    <source>
        <dbReference type="EMBL" id="PTX35449.1"/>
    </source>
</evidence>
<organism evidence="1 2">
    <name type="scientific">Allosediminivita pacifica</name>
    <dbReference type="NCBI Taxonomy" id="1267769"/>
    <lineage>
        <taxon>Bacteria</taxon>
        <taxon>Pseudomonadati</taxon>
        <taxon>Pseudomonadota</taxon>
        <taxon>Alphaproteobacteria</taxon>
        <taxon>Rhodobacterales</taxon>
        <taxon>Paracoccaceae</taxon>
        <taxon>Allosediminivita</taxon>
    </lineage>
</organism>
<sequence>MTGQYNDHCESADNYAAELCRIEAETGSFCVIVCRDGIQWIIQRRIRATEKPAAVRWVAESYVTSREALLRLWQAHSGISAPAELHAMPAHFIRPRESTRS</sequence>
<dbReference type="EMBL" id="QBKN01000081">
    <property type="protein sequence ID" value="PTX35449.1"/>
    <property type="molecule type" value="Genomic_DNA"/>
</dbReference>
<gene>
    <name evidence="1" type="ORF">C8N44_1811</name>
</gene>
<comment type="caution">
    <text evidence="1">The sequence shown here is derived from an EMBL/GenBank/DDBJ whole genome shotgun (WGS) entry which is preliminary data.</text>
</comment>
<proteinExistence type="predicted"/>